<comment type="pathway">
    <text evidence="3">Pyrimidine metabolism; dUMP biosynthesis; dUMP from dCTP (dUTP route): step 1/2.</text>
</comment>
<dbReference type="InterPro" id="IPR036157">
    <property type="entry name" value="dUTPase-like_sf"/>
</dbReference>
<reference evidence="5" key="1">
    <citation type="journal article" date="2019" name="Int. J. Syst. Evol. Microbiol.">
        <title>The Global Catalogue of Microorganisms (GCM) 10K type strain sequencing project: providing services to taxonomists for standard genome sequencing and annotation.</title>
        <authorList>
            <consortium name="The Broad Institute Genomics Platform"/>
            <consortium name="The Broad Institute Genome Sequencing Center for Infectious Disease"/>
            <person name="Wu L."/>
            <person name="Ma J."/>
        </authorList>
    </citation>
    <scope>NUCLEOTIDE SEQUENCE [LARGE SCALE GENOMIC DNA]</scope>
    <source>
        <strain evidence="5">CGMCC 1.15923</strain>
    </source>
</reference>
<feature type="binding site" evidence="3">
    <location>
        <begin position="136"/>
        <end position="138"/>
    </location>
    <ligand>
        <name>dCTP</name>
        <dbReference type="ChEBI" id="CHEBI:61481"/>
    </ligand>
</feature>
<evidence type="ECO:0000313" key="4">
    <source>
        <dbReference type="EMBL" id="GGB38192.1"/>
    </source>
</evidence>
<dbReference type="InterPro" id="IPR011962">
    <property type="entry name" value="dCTP_deaminase"/>
</dbReference>
<dbReference type="InterPro" id="IPR033704">
    <property type="entry name" value="dUTPase_trimeric"/>
</dbReference>
<keyword evidence="2 3" id="KW-0546">Nucleotide metabolism</keyword>
<dbReference type="Proteomes" id="UP000646152">
    <property type="component" value="Unassembled WGS sequence"/>
</dbReference>
<feature type="active site" description="Proton donor/acceptor" evidence="3">
    <location>
        <position position="138"/>
    </location>
</feature>
<gene>
    <name evidence="3 4" type="primary">dcd</name>
    <name evidence="4" type="ORF">GCM10011502_09330</name>
</gene>
<feature type="binding site" evidence="3">
    <location>
        <position position="128"/>
    </location>
    <ligand>
        <name>dCTP</name>
        <dbReference type="ChEBI" id="CHEBI:61481"/>
    </ligand>
</feature>
<dbReference type="CDD" id="cd07557">
    <property type="entry name" value="trimeric_dUTPase"/>
    <property type="match status" value="1"/>
</dbReference>
<keyword evidence="5" id="KW-1185">Reference proteome</keyword>
<accession>A0ABQ1IF07</accession>
<evidence type="ECO:0000256" key="3">
    <source>
        <dbReference type="HAMAP-Rule" id="MF_00146"/>
    </source>
</evidence>
<dbReference type="PANTHER" id="PTHR42680">
    <property type="entry name" value="DCTP DEAMINASE"/>
    <property type="match status" value="1"/>
</dbReference>
<feature type="binding site" evidence="3">
    <location>
        <position position="182"/>
    </location>
    <ligand>
        <name>dCTP</name>
        <dbReference type="ChEBI" id="CHEBI:61481"/>
    </ligand>
</feature>
<dbReference type="Gene3D" id="2.70.40.10">
    <property type="match status" value="1"/>
</dbReference>
<dbReference type="SUPFAM" id="SSF51283">
    <property type="entry name" value="dUTPase-like"/>
    <property type="match status" value="1"/>
</dbReference>
<keyword evidence="3" id="KW-0547">Nucleotide-binding</keyword>
<evidence type="ECO:0000256" key="1">
    <source>
        <dbReference type="ARBA" id="ARBA00022801"/>
    </source>
</evidence>
<proteinExistence type="inferred from homology"/>
<dbReference type="PANTHER" id="PTHR42680:SF3">
    <property type="entry name" value="DCTP DEAMINASE"/>
    <property type="match status" value="1"/>
</dbReference>
<comment type="similarity">
    <text evidence="3">Belongs to the dCTP deaminase family.</text>
</comment>
<organism evidence="4 5">
    <name type="scientific">Oceanisphaera marina</name>
    <dbReference type="NCBI Taxonomy" id="2017550"/>
    <lineage>
        <taxon>Bacteria</taxon>
        <taxon>Pseudomonadati</taxon>
        <taxon>Pseudomonadota</taxon>
        <taxon>Gammaproteobacteria</taxon>
        <taxon>Aeromonadales</taxon>
        <taxon>Aeromonadaceae</taxon>
        <taxon>Oceanisphaera</taxon>
    </lineage>
</organism>
<comment type="subunit">
    <text evidence="3">Homotrimer.</text>
</comment>
<comment type="caution">
    <text evidence="3">Lacks conserved residue(s) required for the propagation of feature annotation.</text>
</comment>
<evidence type="ECO:0000256" key="2">
    <source>
        <dbReference type="ARBA" id="ARBA00023080"/>
    </source>
</evidence>
<feature type="binding site" evidence="3">
    <location>
        <position position="171"/>
    </location>
    <ligand>
        <name>dCTP</name>
        <dbReference type="ChEBI" id="CHEBI:61481"/>
    </ligand>
</feature>
<evidence type="ECO:0000313" key="5">
    <source>
        <dbReference type="Proteomes" id="UP000646152"/>
    </source>
</evidence>
<keyword evidence="1 3" id="KW-0378">Hydrolase</keyword>
<sequence length="193" mass="21272">MRLCDRDIKRYLADGIIHISPEPDPERISGVSIDVLLGNEFRVFQAHTAPYIDLSGPKAEVSDAIDRVMSDEIFIKDGDAFFLHPGELALAVTLESITLPDNIVGWLDGRSSLARLGLMVHATAHRIDPGWSGRIVLEFYNGGKLPLALRPRMVIGALNFETMSGPAERPYMSRANAKYKAQQGADASRINQD</sequence>
<comment type="caution">
    <text evidence="4">The sequence shown here is derived from an EMBL/GenBank/DDBJ whole genome shotgun (WGS) entry which is preliminary data.</text>
</comment>
<dbReference type="HAMAP" id="MF_00146">
    <property type="entry name" value="dCTP_deaminase"/>
    <property type="match status" value="1"/>
</dbReference>
<name>A0ABQ1IF07_9GAMM</name>
<dbReference type="EMBL" id="BMKE01000005">
    <property type="protein sequence ID" value="GGB38192.1"/>
    <property type="molecule type" value="Genomic_DNA"/>
</dbReference>
<dbReference type="NCBIfam" id="TIGR02274">
    <property type="entry name" value="dCTP_deam"/>
    <property type="match status" value="1"/>
</dbReference>
<dbReference type="Pfam" id="PF22769">
    <property type="entry name" value="DCD"/>
    <property type="match status" value="1"/>
</dbReference>
<comment type="function">
    <text evidence="3">Catalyzes the deamination of dCTP to dUTP.</text>
</comment>
<dbReference type="EC" id="3.5.4.13" evidence="3"/>
<comment type="catalytic activity">
    <reaction evidence="3">
        <text>dCTP + H2O + H(+) = dUTP + NH4(+)</text>
        <dbReference type="Rhea" id="RHEA:22680"/>
        <dbReference type="ChEBI" id="CHEBI:15377"/>
        <dbReference type="ChEBI" id="CHEBI:15378"/>
        <dbReference type="ChEBI" id="CHEBI:28938"/>
        <dbReference type="ChEBI" id="CHEBI:61481"/>
        <dbReference type="ChEBI" id="CHEBI:61555"/>
        <dbReference type="EC" id="3.5.4.13"/>
    </reaction>
</comment>
<feature type="binding site" evidence="3">
    <location>
        <begin position="110"/>
        <end position="115"/>
    </location>
    <ligand>
        <name>dCTP</name>
        <dbReference type="ChEBI" id="CHEBI:61481"/>
    </ligand>
</feature>
<dbReference type="RefSeq" id="WP_188628931.1">
    <property type="nucleotide sequence ID" value="NZ_BMKE01000005.1"/>
</dbReference>
<protein>
    <recommendedName>
        <fullName evidence="3">dCTP deaminase</fullName>
        <ecNumber evidence="3">3.5.4.13</ecNumber>
    </recommendedName>
    <alternativeName>
        <fullName evidence="3">Deoxycytidine triphosphate deaminase</fullName>
    </alternativeName>
</protein>
<feature type="binding site" evidence="3">
    <location>
        <position position="178"/>
    </location>
    <ligand>
        <name>dCTP</name>
        <dbReference type="ChEBI" id="CHEBI:61481"/>
    </ligand>
</feature>